<dbReference type="KEGG" id="ssau:H8M03_00845"/>
<keyword evidence="2" id="KW-1185">Reference proteome</keyword>
<dbReference type="AlphaFoldDB" id="A0A7G9L2U6"/>
<evidence type="ECO:0000313" key="2">
    <source>
        <dbReference type="Proteomes" id="UP000515861"/>
    </source>
</evidence>
<organism evidence="1 2">
    <name type="scientific">Sphingomonas sabuli</name>
    <dbReference type="NCBI Taxonomy" id="2764186"/>
    <lineage>
        <taxon>Bacteria</taxon>
        <taxon>Pseudomonadati</taxon>
        <taxon>Pseudomonadota</taxon>
        <taxon>Alphaproteobacteria</taxon>
        <taxon>Sphingomonadales</taxon>
        <taxon>Sphingomonadaceae</taxon>
        <taxon>Sphingomonas</taxon>
    </lineage>
</organism>
<proteinExistence type="predicted"/>
<protein>
    <submittedName>
        <fullName evidence="1">Uncharacterized protein</fullName>
    </submittedName>
</protein>
<evidence type="ECO:0000313" key="1">
    <source>
        <dbReference type="EMBL" id="QNM82945.1"/>
    </source>
</evidence>
<name>A0A7G9L2U6_9SPHN</name>
<dbReference type="Proteomes" id="UP000515861">
    <property type="component" value="Chromosome"/>
</dbReference>
<reference evidence="1 2" key="1">
    <citation type="submission" date="2020-08" db="EMBL/GenBank/DDBJ databases">
        <title>Sphingomonas sp. sand1-3 16S ribosomal RNA gene Genome sequencing and assembly.</title>
        <authorList>
            <person name="Kang M."/>
        </authorList>
    </citation>
    <scope>NUCLEOTIDE SEQUENCE [LARGE SCALE GENOMIC DNA]</scope>
    <source>
        <strain evidence="2">sand1-3</strain>
    </source>
</reference>
<dbReference type="EMBL" id="CP060697">
    <property type="protein sequence ID" value="QNM82945.1"/>
    <property type="molecule type" value="Genomic_DNA"/>
</dbReference>
<gene>
    <name evidence="1" type="ORF">H8M03_00845</name>
</gene>
<accession>A0A7G9L2U6</accession>
<sequence length="223" mass="23753">MSSAAVAEPPTGSRLGKRTISQGVALSTRDVAIGARNMADCMYSRHKADALGLLNAASADESRIYFRRVGGEFSCSSLIAGNDLVDTRTVSYPQDILRGIFAEEALQAMGASVAALQPLPLEQKRYIRPWFAATNRNGTVDEMAVCIADTNPAAIVKLVGTDPESSREDVAFEELTPTLGQCLVVGAKLQASRQALRAALADALYQRLRNPALSLPMAEAAAR</sequence>
<dbReference type="RefSeq" id="WP_187479900.1">
    <property type="nucleotide sequence ID" value="NZ_CP060697.1"/>
</dbReference>